<feature type="transmembrane region" description="Helical" evidence="14">
    <location>
        <begin position="158"/>
        <end position="179"/>
    </location>
</feature>
<keyword evidence="2" id="KW-0813">Transport</keyword>
<evidence type="ECO:0000256" key="9">
    <source>
        <dbReference type="ARBA" id="ARBA00023002"/>
    </source>
</evidence>
<dbReference type="AlphaFoldDB" id="D4H1S0"/>
<keyword evidence="17" id="KW-1185">Reference proteome</keyword>
<dbReference type="InterPro" id="IPR036197">
    <property type="entry name" value="NarG-like_sf"/>
</dbReference>
<dbReference type="Proteomes" id="UP000002012">
    <property type="component" value="Chromosome"/>
</dbReference>
<dbReference type="GO" id="GO:0009325">
    <property type="term" value="C:nitrate reductase complex"/>
    <property type="evidence" value="ECO:0007669"/>
    <property type="project" value="InterPro"/>
</dbReference>
<feature type="transmembrane region" description="Helical" evidence="14">
    <location>
        <begin position="7"/>
        <end position="33"/>
    </location>
</feature>
<evidence type="ECO:0000256" key="3">
    <source>
        <dbReference type="ARBA" id="ARBA00022475"/>
    </source>
</evidence>
<dbReference type="PaxDb" id="522772-Dacet_2067"/>
<evidence type="ECO:0000256" key="10">
    <source>
        <dbReference type="ARBA" id="ARBA00023004"/>
    </source>
</evidence>
<feature type="transmembrane region" description="Helical" evidence="14">
    <location>
        <begin position="53"/>
        <end position="75"/>
    </location>
</feature>
<dbReference type="GO" id="GO:0042128">
    <property type="term" value="P:nitrate assimilation"/>
    <property type="evidence" value="ECO:0007669"/>
    <property type="project" value="UniProtKB-KW"/>
</dbReference>
<feature type="domain" description="NarG-like" evidence="15">
    <location>
        <begin position="3"/>
        <end position="217"/>
    </location>
</feature>
<keyword evidence="5 14" id="KW-0812">Transmembrane</keyword>
<gene>
    <name evidence="16" type="ordered locus">Dacet_2067</name>
</gene>
<evidence type="ECO:0000256" key="14">
    <source>
        <dbReference type="SAM" id="Phobius"/>
    </source>
</evidence>
<dbReference type="eggNOG" id="COG2181">
    <property type="taxonomic scope" value="Bacteria"/>
</dbReference>
<evidence type="ECO:0000256" key="7">
    <source>
        <dbReference type="ARBA" id="ARBA00022982"/>
    </source>
</evidence>
<accession>D4H1S0</accession>
<evidence type="ECO:0000256" key="2">
    <source>
        <dbReference type="ARBA" id="ARBA00022448"/>
    </source>
</evidence>
<evidence type="ECO:0000256" key="13">
    <source>
        <dbReference type="PIRSR" id="PIRSR603816-1"/>
    </source>
</evidence>
<protein>
    <submittedName>
        <fullName evidence="16">Respiratory nitrate reductase, gamma subunit</fullName>
    </submittedName>
</protein>
<dbReference type="GO" id="GO:0020037">
    <property type="term" value="F:heme binding"/>
    <property type="evidence" value="ECO:0007669"/>
    <property type="project" value="TreeGrafter"/>
</dbReference>
<evidence type="ECO:0000313" key="17">
    <source>
        <dbReference type="Proteomes" id="UP000002012"/>
    </source>
</evidence>
<dbReference type="Pfam" id="PF02665">
    <property type="entry name" value="Nitrate_red_gam"/>
    <property type="match status" value="1"/>
</dbReference>
<feature type="transmembrane region" description="Helical" evidence="14">
    <location>
        <begin position="124"/>
        <end position="146"/>
    </location>
</feature>
<keyword evidence="8 14" id="KW-1133">Transmembrane helix</keyword>
<evidence type="ECO:0000259" key="15">
    <source>
        <dbReference type="Pfam" id="PF02665"/>
    </source>
</evidence>
<dbReference type="GO" id="GO:0008940">
    <property type="term" value="F:nitrate reductase activity"/>
    <property type="evidence" value="ECO:0007669"/>
    <property type="project" value="InterPro"/>
</dbReference>
<keyword evidence="11" id="KW-0534">Nitrate assimilation</keyword>
<dbReference type="InterPro" id="IPR003816">
    <property type="entry name" value="Nitrate_red_gam"/>
</dbReference>
<feature type="transmembrane region" description="Helical" evidence="14">
    <location>
        <begin position="82"/>
        <end position="104"/>
    </location>
</feature>
<evidence type="ECO:0000256" key="6">
    <source>
        <dbReference type="ARBA" id="ARBA00022723"/>
    </source>
</evidence>
<dbReference type="InterPro" id="IPR051936">
    <property type="entry name" value="Heme-iron_electron_transfer"/>
</dbReference>
<dbReference type="EMBL" id="CP001968">
    <property type="protein sequence ID" value="ADD68830.1"/>
    <property type="molecule type" value="Genomic_DNA"/>
</dbReference>
<dbReference type="STRING" id="522772.Dacet_2067"/>
<dbReference type="GO" id="GO:0019645">
    <property type="term" value="P:anaerobic electron transport chain"/>
    <property type="evidence" value="ECO:0007669"/>
    <property type="project" value="TreeGrafter"/>
</dbReference>
<dbReference type="InterPro" id="IPR023234">
    <property type="entry name" value="NarG-like_domain"/>
</dbReference>
<keyword evidence="12 14" id="KW-0472">Membrane</keyword>
<dbReference type="GO" id="GO:0005886">
    <property type="term" value="C:plasma membrane"/>
    <property type="evidence" value="ECO:0007669"/>
    <property type="project" value="UniProtKB-SubCell"/>
</dbReference>
<name>D4H1S0_DENA2</name>
<dbReference type="PANTHER" id="PTHR30598">
    <property type="entry name" value="NITRATE REDUCTASE PRIVATE CHAPERONE, REDOX ENZYME MATURATION PROTEIN REMP FAMILY"/>
    <property type="match status" value="1"/>
</dbReference>
<keyword evidence="9" id="KW-0560">Oxidoreductase</keyword>
<dbReference type="Gene3D" id="1.20.950.20">
    <property type="entry name" value="Transmembrane di-heme cytochromes, Chain C"/>
    <property type="match status" value="1"/>
</dbReference>
<keyword evidence="6" id="KW-0479">Metal-binding</keyword>
<dbReference type="InParanoid" id="D4H1S0"/>
<dbReference type="NCBIfam" id="TIGR00351">
    <property type="entry name" value="narI"/>
    <property type="match status" value="1"/>
</dbReference>
<keyword evidence="4 13" id="KW-0349">Heme</keyword>
<evidence type="ECO:0000256" key="5">
    <source>
        <dbReference type="ARBA" id="ARBA00022692"/>
    </source>
</evidence>
<evidence type="ECO:0000256" key="8">
    <source>
        <dbReference type="ARBA" id="ARBA00022989"/>
    </source>
</evidence>
<evidence type="ECO:0000256" key="4">
    <source>
        <dbReference type="ARBA" id="ARBA00022617"/>
    </source>
</evidence>
<sequence precursor="true">MLNTFMFIIFPYICLSVMILGLVTNIMFAGLRISAPATGFFEKKKLFWGIVPWHFGILTVLLGHLIGLVFPWLILNISSSKGALMLLEIVALGGGFAALFGVTILLLRRVGEETLFASSGSADYIALLLLCIQVVLGISVAVAHRWGISWFASNMSGYLWSLIIFRPSVAYVTGIPAVLSAHIMLGFLLMAILPFTRLMHLVYVPVLYLFRKPQIVRGYEKA</sequence>
<evidence type="ECO:0000256" key="12">
    <source>
        <dbReference type="ARBA" id="ARBA00023136"/>
    </source>
</evidence>
<dbReference type="GO" id="GO:0009055">
    <property type="term" value="F:electron transfer activity"/>
    <property type="evidence" value="ECO:0007669"/>
    <property type="project" value="TreeGrafter"/>
</dbReference>
<dbReference type="FunCoup" id="D4H1S0">
    <property type="interactions" value="131"/>
</dbReference>
<dbReference type="RefSeq" id="WP_013011334.1">
    <property type="nucleotide sequence ID" value="NC_013943.1"/>
</dbReference>
<keyword evidence="7" id="KW-0249">Electron transport</keyword>
<feature type="binding site" description="axial binding residue" evidence="13">
    <location>
        <position position="54"/>
    </location>
    <ligand>
        <name>heme b</name>
        <dbReference type="ChEBI" id="CHEBI:60344"/>
        <label>1</label>
    </ligand>
    <ligandPart>
        <name>Fe</name>
        <dbReference type="ChEBI" id="CHEBI:18248"/>
    </ligandPart>
</feature>
<proteinExistence type="predicted"/>
<feature type="binding site" description="axial binding residue" evidence="13">
    <location>
        <position position="64"/>
    </location>
    <ligand>
        <name>heme b</name>
        <dbReference type="ChEBI" id="CHEBI:60344"/>
        <label>1</label>
    </ligand>
    <ligandPart>
        <name>Fe</name>
        <dbReference type="ChEBI" id="CHEBI:18248"/>
    </ligandPart>
</feature>
<dbReference type="GO" id="GO:0046872">
    <property type="term" value="F:metal ion binding"/>
    <property type="evidence" value="ECO:0007669"/>
    <property type="project" value="UniProtKB-KW"/>
</dbReference>
<evidence type="ECO:0000256" key="1">
    <source>
        <dbReference type="ARBA" id="ARBA00004651"/>
    </source>
</evidence>
<comment type="subcellular location">
    <subcellularLocation>
        <location evidence="1">Cell membrane</location>
        <topology evidence="1">Multi-pass membrane protein</topology>
    </subcellularLocation>
</comment>
<dbReference type="KEGG" id="dap:Dacet_2067"/>
<dbReference type="OrthoDB" id="9788113at2"/>
<feature type="transmembrane region" description="Helical" evidence="14">
    <location>
        <begin position="185"/>
        <end position="210"/>
    </location>
</feature>
<keyword evidence="3" id="KW-1003">Cell membrane</keyword>
<evidence type="ECO:0000256" key="11">
    <source>
        <dbReference type="ARBA" id="ARBA00023063"/>
    </source>
</evidence>
<keyword evidence="10 13" id="KW-0408">Iron</keyword>
<organism evidence="16 17">
    <name type="scientific">Denitrovibrio acetiphilus (strain DSM 12809 / NBRC 114555 / N2460)</name>
    <dbReference type="NCBI Taxonomy" id="522772"/>
    <lineage>
        <taxon>Bacteria</taxon>
        <taxon>Pseudomonadati</taxon>
        <taxon>Deferribacterota</taxon>
        <taxon>Deferribacteres</taxon>
        <taxon>Deferribacterales</taxon>
        <taxon>Geovibrionaceae</taxon>
        <taxon>Denitrovibrio</taxon>
    </lineage>
</organism>
<reference evidence="16 17" key="1">
    <citation type="journal article" date="2010" name="Stand. Genomic Sci.">
        <title>Complete genome sequence of Denitrovibrio acetiphilus type strain (N2460).</title>
        <authorList>
            <person name="Kiss H."/>
            <person name="Lang E."/>
            <person name="Lapidus A."/>
            <person name="Copeland A."/>
            <person name="Nolan M."/>
            <person name="Glavina Del Rio T."/>
            <person name="Chen F."/>
            <person name="Lucas S."/>
            <person name="Tice H."/>
            <person name="Cheng J.F."/>
            <person name="Han C."/>
            <person name="Goodwin L."/>
            <person name="Pitluck S."/>
            <person name="Liolios K."/>
            <person name="Pati A."/>
            <person name="Ivanova N."/>
            <person name="Mavromatis K."/>
            <person name="Chen A."/>
            <person name="Palaniappan K."/>
            <person name="Land M."/>
            <person name="Hauser L."/>
            <person name="Chang Y.J."/>
            <person name="Jeffries C.D."/>
            <person name="Detter J.C."/>
            <person name="Brettin T."/>
            <person name="Spring S."/>
            <person name="Rohde M."/>
            <person name="Goker M."/>
            <person name="Woyke T."/>
            <person name="Bristow J."/>
            <person name="Eisen J.A."/>
            <person name="Markowitz V."/>
            <person name="Hugenholtz P."/>
            <person name="Kyrpides N.C."/>
            <person name="Klenk H.P."/>
        </authorList>
    </citation>
    <scope>NUCLEOTIDE SEQUENCE [LARGE SCALE GENOMIC DNA]</scope>
    <source>
        <strain evidence="17">DSM 12809 / NBRC 114555 / N2460</strain>
    </source>
</reference>
<dbReference type="SUPFAM" id="SSF103501">
    <property type="entry name" value="Respiratory nitrate reductase 1 gamma chain"/>
    <property type="match status" value="1"/>
</dbReference>
<dbReference type="PANTHER" id="PTHR30598:SF3">
    <property type="entry name" value="RESPIRATORY NITRATE REDUCTASE 1 GAMMA CHAIN"/>
    <property type="match status" value="1"/>
</dbReference>
<evidence type="ECO:0000313" key="16">
    <source>
        <dbReference type="EMBL" id="ADD68830.1"/>
    </source>
</evidence>
<dbReference type="HOGENOM" id="CLU_092378_0_0_0"/>
<feature type="binding site" description="axial binding residue" evidence="13">
    <location>
        <position position="200"/>
    </location>
    <ligand>
        <name>heme b</name>
        <dbReference type="ChEBI" id="CHEBI:60344"/>
        <label>1</label>
    </ligand>
    <ligandPart>
        <name>Fe</name>
        <dbReference type="ChEBI" id="CHEBI:18248"/>
    </ligandPart>
</feature>
<feature type="binding site" description="axial binding residue" evidence="13">
    <location>
        <position position="182"/>
    </location>
    <ligand>
        <name>heme b</name>
        <dbReference type="ChEBI" id="CHEBI:60344"/>
        <label>1</label>
    </ligand>
    <ligandPart>
        <name>Fe</name>
        <dbReference type="ChEBI" id="CHEBI:18248"/>
    </ligandPart>
</feature>